<reference evidence="2 3" key="1">
    <citation type="submission" date="2020-08" db="EMBL/GenBank/DDBJ databases">
        <title>Functional genomics of gut bacteria from endangered species of beetles.</title>
        <authorList>
            <person name="Carlos-Shanley C."/>
        </authorList>
    </citation>
    <scope>NUCLEOTIDE SEQUENCE [LARGE SCALE GENOMIC DNA]</scope>
    <source>
        <strain evidence="2 3">S00239</strain>
    </source>
</reference>
<dbReference type="RefSeq" id="WP_184303878.1">
    <property type="nucleotide sequence ID" value="NZ_JACHLP010000010.1"/>
</dbReference>
<comment type="caution">
    <text evidence="2">The sequence shown here is derived from an EMBL/GenBank/DDBJ whole genome shotgun (WGS) entry which is preliminary data.</text>
</comment>
<organism evidence="2 3">
    <name type="scientific">Roseateles oligotrophus</name>
    <dbReference type="NCBI Taxonomy" id="1769250"/>
    <lineage>
        <taxon>Bacteria</taxon>
        <taxon>Pseudomonadati</taxon>
        <taxon>Pseudomonadota</taxon>
        <taxon>Betaproteobacteria</taxon>
        <taxon>Burkholderiales</taxon>
        <taxon>Sphaerotilaceae</taxon>
        <taxon>Roseateles</taxon>
    </lineage>
</organism>
<keyword evidence="3" id="KW-1185">Reference proteome</keyword>
<gene>
    <name evidence="2" type="ORF">HNP55_004239</name>
</gene>
<dbReference type="Proteomes" id="UP000562027">
    <property type="component" value="Unassembled WGS sequence"/>
</dbReference>
<name>A0A840LK69_9BURK</name>
<dbReference type="Pfam" id="PF11162">
    <property type="entry name" value="DUF2946"/>
    <property type="match status" value="1"/>
</dbReference>
<evidence type="ECO:0000313" key="3">
    <source>
        <dbReference type="Proteomes" id="UP000562027"/>
    </source>
</evidence>
<dbReference type="InterPro" id="IPR021333">
    <property type="entry name" value="DUF2946"/>
</dbReference>
<evidence type="ECO:0008006" key="4">
    <source>
        <dbReference type="Google" id="ProtNLM"/>
    </source>
</evidence>
<evidence type="ECO:0000256" key="1">
    <source>
        <dbReference type="SAM" id="MobiDB-lite"/>
    </source>
</evidence>
<protein>
    <recommendedName>
        <fullName evidence="4">DUF2946 family protein</fullName>
    </recommendedName>
</protein>
<accession>A0A840LK69</accession>
<sequence length="139" mass="15229">MRISPLHTPGRPARWLLLLSLTLALLAPTLSQALALARGEVLVWSQLCRSSQVSPRAAQQSLWDKSSQARREQAQQDGVFQHCPFCALQGQDLAPPPAPCNTALPPLNLQQAMPERFYSAPHSTHAWAPPQSRAPPLTL</sequence>
<dbReference type="EMBL" id="JACHLP010000010">
    <property type="protein sequence ID" value="MBB4845687.1"/>
    <property type="molecule type" value="Genomic_DNA"/>
</dbReference>
<feature type="region of interest" description="Disordered" evidence="1">
    <location>
        <begin position="120"/>
        <end position="139"/>
    </location>
</feature>
<dbReference type="AlphaFoldDB" id="A0A840LK69"/>
<proteinExistence type="predicted"/>
<evidence type="ECO:0000313" key="2">
    <source>
        <dbReference type="EMBL" id="MBB4845687.1"/>
    </source>
</evidence>